<dbReference type="InterPro" id="IPR051536">
    <property type="entry name" value="UDG_Type-4/5"/>
</dbReference>
<dbReference type="Pfam" id="PF03167">
    <property type="entry name" value="UDG"/>
    <property type="match status" value="1"/>
</dbReference>
<keyword evidence="6" id="KW-0411">Iron-sulfur</keyword>
<evidence type="ECO:0000256" key="7">
    <source>
        <dbReference type="ARBA" id="ARBA00023204"/>
    </source>
</evidence>
<evidence type="ECO:0000313" key="9">
    <source>
        <dbReference type="EMBL" id="MET3657698.1"/>
    </source>
</evidence>
<dbReference type="CDD" id="cd10030">
    <property type="entry name" value="UDG-F4_TTUDGA_SPO1dp_like"/>
    <property type="match status" value="1"/>
</dbReference>
<dbReference type="PANTHER" id="PTHR33693">
    <property type="entry name" value="TYPE-5 URACIL-DNA GLYCOSYLASE"/>
    <property type="match status" value="1"/>
</dbReference>
<keyword evidence="9" id="KW-0548">Nucleotidyltransferase</keyword>
<evidence type="ECO:0000256" key="4">
    <source>
        <dbReference type="ARBA" id="ARBA00022801"/>
    </source>
</evidence>
<sequence length="227" mass="25733">MGLAVATGCGVLRLRSSVTGASSFFVNKRQSELKIMPDFCPKMLAEEPTPNHLVNCQECGLYEQGTRMVWGEGNPRGPIMIILDNPGAREDREGESFVCGTRQTLQEVANEAGLKIDDLYVTFILKRKPVRAYDKELVRQICMRHLEQQLTEKKPTLILCLGNVAVQSFFQNPEAEVKSMRSSWHDIRGFQTAVAYHPLAVRRRPNLRNLFLEDLTFVADHFHSLNL</sequence>
<reference evidence="9 10" key="1">
    <citation type="submission" date="2024-06" db="EMBL/GenBank/DDBJ databases">
        <title>Sorghum-associated microbial communities from plants grown in Nebraska, USA.</title>
        <authorList>
            <person name="Schachtman D."/>
        </authorList>
    </citation>
    <scope>NUCLEOTIDE SEQUENCE [LARGE SCALE GENOMIC DNA]</scope>
    <source>
        <strain evidence="9 10">1288</strain>
    </source>
</reference>
<dbReference type="SUPFAM" id="SSF52141">
    <property type="entry name" value="Uracil-DNA glycosylase-like"/>
    <property type="match status" value="1"/>
</dbReference>
<keyword evidence="1" id="KW-0004">4Fe-4S</keyword>
<keyword evidence="5" id="KW-0408">Iron</keyword>
<feature type="domain" description="Uracil-DNA glycosylase-like" evidence="8">
    <location>
        <begin position="70"/>
        <end position="216"/>
    </location>
</feature>
<dbReference type="EMBL" id="JBEPME010000004">
    <property type="protein sequence ID" value="MET3657698.1"/>
    <property type="molecule type" value="Genomic_DNA"/>
</dbReference>
<evidence type="ECO:0000313" key="10">
    <source>
        <dbReference type="Proteomes" id="UP001549104"/>
    </source>
</evidence>
<evidence type="ECO:0000256" key="5">
    <source>
        <dbReference type="ARBA" id="ARBA00023004"/>
    </source>
</evidence>
<proteinExistence type="predicted"/>
<evidence type="ECO:0000256" key="6">
    <source>
        <dbReference type="ARBA" id="ARBA00023014"/>
    </source>
</evidence>
<gene>
    <name evidence="9" type="ORF">ABIC55_002795</name>
</gene>
<dbReference type="InterPro" id="IPR036895">
    <property type="entry name" value="Uracil-DNA_glycosylase-like_sf"/>
</dbReference>
<evidence type="ECO:0000259" key="8">
    <source>
        <dbReference type="SMART" id="SM00986"/>
    </source>
</evidence>
<dbReference type="Proteomes" id="UP001549104">
    <property type="component" value="Unassembled WGS sequence"/>
</dbReference>
<evidence type="ECO:0000256" key="2">
    <source>
        <dbReference type="ARBA" id="ARBA00022723"/>
    </source>
</evidence>
<dbReference type="InterPro" id="IPR005122">
    <property type="entry name" value="Uracil-DNA_glycosylase-like"/>
</dbReference>
<name>A0ABV2KCB2_SPOPS</name>
<keyword evidence="7" id="KW-0234">DNA repair</keyword>
<dbReference type="Gene3D" id="3.40.470.10">
    <property type="entry name" value="Uracil-DNA glycosylase-like domain"/>
    <property type="match status" value="1"/>
</dbReference>
<dbReference type="SMART" id="SM00987">
    <property type="entry name" value="UreE_C"/>
    <property type="match status" value="1"/>
</dbReference>
<comment type="caution">
    <text evidence="9">The sequence shown here is derived from an EMBL/GenBank/DDBJ whole genome shotgun (WGS) entry which is preliminary data.</text>
</comment>
<dbReference type="EC" id="2.7.7.7" evidence="9"/>
<evidence type="ECO:0000256" key="3">
    <source>
        <dbReference type="ARBA" id="ARBA00022763"/>
    </source>
</evidence>
<keyword evidence="9" id="KW-0808">Transferase</keyword>
<organism evidence="9 10">
    <name type="scientific">Sporosarcina psychrophila</name>
    <name type="common">Bacillus psychrophilus</name>
    <dbReference type="NCBI Taxonomy" id="1476"/>
    <lineage>
        <taxon>Bacteria</taxon>
        <taxon>Bacillati</taxon>
        <taxon>Bacillota</taxon>
        <taxon>Bacilli</taxon>
        <taxon>Bacillales</taxon>
        <taxon>Caryophanaceae</taxon>
        <taxon>Sporosarcina</taxon>
    </lineage>
</organism>
<keyword evidence="10" id="KW-1185">Reference proteome</keyword>
<keyword evidence="2" id="KW-0479">Metal-binding</keyword>
<protein>
    <submittedName>
        <fullName evidence="9">DNA polymerase</fullName>
        <ecNumber evidence="9">2.7.7.7</ecNumber>
    </submittedName>
</protein>
<dbReference type="PANTHER" id="PTHR33693:SF1">
    <property type="entry name" value="TYPE-4 URACIL-DNA GLYCOSYLASE"/>
    <property type="match status" value="1"/>
</dbReference>
<keyword evidence="3" id="KW-0227">DNA damage</keyword>
<evidence type="ECO:0000256" key="1">
    <source>
        <dbReference type="ARBA" id="ARBA00022485"/>
    </source>
</evidence>
<keyword evidence="4" id="KW-0378">Hydrolase</keyword>
<dbReference type="GO" id="GO:0003887">
    <property type="term" value="F:DNA-directed DNA polymerase activity"/>
    <property type="evidence" value="ECO:0007669"/>
    <property type="project" value="UniProtKB-EC"/>
</dbReference>
<accession>A0ABV2KCB2</accession>
<dbReference type="SMART" id="SM00986">
    <property type="entry name" value="UDG"/>
    <property type="match status" value="1"/>
</dbReference>